<dbReference type="InterPro" id="IPR050572">
    <property type="entry name" value="Fe-S_Ferredoxin"/>
</dbReference>
<dbReference type="PANTHER" id="PTHR43687">
    <property type="entry name" value="ADENYLYLSULFATE REDUCTASE, BETA SUBUNIT"/>
    <property type="match status" value="1"/>
</dbReference>
<feature type="non-terminal residue" evidence="9">
    <location>
        <position position="158"/>
    </location>
</feature>
<evidence type="ECO:0000256" key="2">
    <source>
        <dbReference type="ARBA" id="ARBA00022485"/>
    </source>
</evidence>
<dbReference type="PROSITE" id="PS51379">
    <property type="entry name" value="4FE4S_FER_2"/>
    <property type="match status" value="2"/>
</dbReference>
<keyword evidence="7" id="KW-0411">Iron-sulfur</keyword>
<keyword evidence="2" id="KW-0004">4Fe-4S</keyword>
<evidence type="ECO:0000259" key="8">
    <source>
        <dbReference type="PROSITE" id="PS51379"/>
    </source>
</evidence>
<dbReference type="EMBL" id="BARV01032267">
    <property type="protein sequence ID" value="GAI33074.1"/>
    <property type="molecule type" value="Genomic_DNA"/>
</dbReference>
<keyword evidence="5" id="KW-0249">Electron transport</keyword>
<sequence length="158" mass="17520">MFEIKNIYSSPFDLNMTEIEHQSKVVRKIIKIDEDLCTGCGNCIVDCAEAALEIIDGKAKVVNDLFCDGLGACIQGCPEGALEIIEREAAEFDEEAVEKRLETLKSKEQVELEQVKQIVAEHSHQCGCPSSQTMVFDEPEAQNEATGKISSTLRQWPV</sequence>
<comment type="caution">
    <text evidence="9">The sequence shown here is derived from an EMBL/GenBank/DDBJ whole genome shotgun (WGS) entry which is preliminary data.</text>
</comment>
<protein>
    <recommendedName>
        <fullName evidence="8">4Fe-4S ferredoxin-type domain-containing protein</fullName>
    </recommendedName>
</protein>
<dbReference type="Pfam" id="PF13237">
    <property type="entry name" value="Fer4_10"/>
    <property type="match status" value="1"/>
</dbReference>
<evidence type="ECO:0000256" key="4">
    <source>
        <dbReference type="ARBA" id="ARBA00022737"/>
    </source>
</evidence>
<keyword evidence="1" id="KW-0813">Transport</keyword>
<evidence type="ECO:0000256" key="1">
    <source>
        <dbReference type="ARBA" id="ARBA00022448"/>
    </source>
</evidence>
<gene>
    <name evidence="9" type="ORF">S06H3_50911</name>
</gene>
<evidence type="ECO:0000256" key="7">
    <source>
        <dbReference type="ARBA" id="ARBA00023014"/>
    </source>
</evidence>
<feature type="domain" description="4Fe-4S ferredoxin-type" evidence="8">
    <location>
        <begin position="58"/>
        <end position="87"/>
    </location>
</feature>
<dbReference type="PANTHER" id="PTHR43687:SF6">
    <property type="entry name" value="L-ASPARTATE SEMIALDEHYDE SULFURTRANSFERASE IRON-SULFUR SUBUNIT"/>
    <property type="match status" value="1"/>
</dbReference>
<evidence type="ECO:0000256" key="3">
    <source>
        <dbReference type="ARBA" id="ARBA00022723"/>
    </source>
</evidence>
<dbReference type="InterPro" id="IPR017896">
    <property type="entry name" value="4Fe4S_Fe-S-bd"/>
</dbReference>
<reference evidence="9" key="1">
    <citation type="journal article" date="2014" name="Front. Microbiol.">
        <title>High frequency of phylogenetically diverse reductive dehalogenase-homologous genes in deep subseafloor sedimentary metagenomes.</title>
        <authorList>
            <person name="Kawai M."/>
            <person name="Futagami T."/>
            <person name="Toyoda A."/>
            <person name="Takaki Y."/>
            <person name="Nishi S."/>
            <person name="Hori S."/>
            <person name="Arai W."/>
            <person name="Tsubouchi T."/>
            <person name="Morono Y."/>
            <person name="Uchiyama I."/>
            <person name="Ito T."/>
            <person name="Fujiyama A."/>
            <person name="Inagaki F."/>
            <person name="Takami H."/>
        </authorList>
    </citation>
    <scope>NUCLEOTIDE SEQUENCE</scope>
    <source>
        <strain evidence="9">Expedition CK06-06</strain>
    </source>
</reference>
<evidence type="ECO:0000313" key="9">
    <source>
        <dbReference type="EMBL" id="GAI33074.1"/>
    </source>
</evidence>
<keyword evidence="4" id="KW-0677">Repeat</keyword>
<keyword evidence="3" id="KW-0479">Metal-binding</keyword>
<dbReference type="GO" id="GO:0046872">
    <property type="term" value="F:metal ion binding"/>
    <property type="evidence" value="ECO:0007669"/>
    <property type="project" value="UniProtKB-KW"/>
</dbReference>
<dbReference type="Gene3D" id="3.30.70.20">
    <property type="match status" value="1"/>
</dbReference>
<organism evidence="9">
    <name type="scientific">marine sediment metagenome</name>
    <dbReference type="NCBI Taxonomy" id="412755"/>
    <lineage>
        <taxon>unclassified sequences</taxon>
        <taxon>metagenomes</taxon>
        <taxon>ecological metagenomes</taxon>
    </lineage>
</organism>
<dbReference type="SUPFAM" id="SSF54862">
    <property type="entry name" value="4Fe-4S ferredoxins"/>
    <property type="match status" value="1"/>
</dbReference>
<feature type="domain" description="4Fe-4S ferredoxin-type" evidence="8">
    <location>
        <begin position="28"/>
        <end position="57"/>
    </location>
</feature>
<proteinExistence type="predicted"/>
<name>X1PQC0_9ZZZZ</name>
<keyword evidence="6" id="KW-0408">Iron</keyword>
<evidence type="ECO:0000256" key="6">
    <source>
        <dbReference type="ARBA" id="ARBA00023004"/>
    </source>
</evidence>
<dbReference type="GO" id="GO:0051539">
    <property type="term" value="F:4 iron, 4 sulfur cluster binding"/>
    <property type="evidence" value="ECO:0007669"/>
    <property type="project" value="UniProtKB-KW"/>
</dbReference>
<dbReference type="AlphaFoldDB" id="X1PQC0"/>
<evidence type="ECO:0000256" key="5">
    <source>
        <dbReference type="ARBA" id="ARBA00022982"/>
    </source>
</evidence>
<accession>X1PQC0</accession>